<proteinExistence type="inferred from homology"/>
<keyword evidence="4" id="KW-1015">Disulfide bond</keyword>
<evidence type="ECO:0000313" key="9">
    <source>
        <dbReference type="Proteomes" id="UP000241986"/>
    </source>
</evidence>
<dbReference type="CDD" id="cd03019">
    <property type="entry name" value="DsbA_DsbA"/>
    <property type="match status" value="1"/>
</dbReference>
<dbReference type="InterPro" id="IPR050824">
    <property type="entry name" value="Thiol_disulfide_DsbA"/>
</dbReference>
<comment type="similarity">
    <text evidence="1">Belongs to the thioredoxin family. DsbA subfamily.</text>
</comment>
<protein>
    <recommendedName>
        <fullName evidence="2">Thiol:disulfide interchange protein DsbA</fullName>
    </recommendedName>
</protein>
<evidence type="ECO:0000256" key="6">
    <source>
        <dbReference type="SAM" id="SignalP"/>
    </source>
</evidence>
<dbReference type="PANTHER" id="PTHR35891:SF3">
    <property type="entry name" value="THIOL:DISULFIDE INTERCHANGE PROTEIN DSBL"/>
    <property type="match status" value="1"/>
</dbReference>
<sequence length="242" mass="27663">MHCGIISKKQKRIIIMKKTILAALVVIASSSLTGCFDPQINVAEQEQKKQEKTAIETDFKEGVHYTILDRKLDFPANHVLEYFWYGCPHCYSADPVISSWAEKNGVKLEKRHSMLSKGWEDDARVFYTIKKMKMEDSVGKEYFMLRQQFTSTPESSIKKALEKYGIEHKKYLEASRGEDVSVMMEINKLVEGTFSARGTPSFVVGGKYKINMEKMHSWDEITAVADFLIKKESSKKLVASPQ</sequence>
<dbReference type="Proteomes" id="UP000241986">
    <property type="component" value="Unassembled WGS sequence"/>
</dbReference>
<accession>A0A2T4MX79</accession>
<dbReference type="Pfam" id="PF01323">
    <property type="entry name" value="DSBA"/>
    <property type="match status" value="1"/>
</dbReference>
<evidence type="ECO:0000256" key="2">
    <source>
        <dbReference type="ARBA" id="ARBA00013831"/>
    </source>
</evidence>
<feature type="domain" description="DSBA-like thioredoxin" evidence="7">
    <location>
        <begin position="97"/>
        <end position="209"/>
    </location>
</feature>
<name>A0A2T4MX79_AERVE</name>
<evidence type="ECO:0000313" key="8">
    <source>
        <dbReference type="EMBL" id="PTH79134.1"/>
    </source>
</evidence>
<evidence type="ECO:0000256" key="5">
    <source>
        <dbReference type="ARBA" id="ARBA00023284"/>
    </source>
</evidence>
<feature type="signal peptide" evidence="6">
    <location>
        <begin position="1"/>
        <end position="33"/>
    </location>
</feature>
<dbReference type="GO" id="GO:0016491">
    <property type="term" value="F:oxidoreductase activity"/>
    <property type="evidence" value="ECO:0007669"/>
    <property type="project" value="InterPro"/>
</dbReference>
<dbReference type="PANTHER" id="PTHR35891">
    <property type="entry name" value="THIOL:DISULFIDE INTERCHANGE PROTEIN DSBA"/>
    <property type="match status" value="1"/>
</dbReference>
<dbReference type="Gene3D" id="3.40.30.10">
    <property type="entry name" value="Glutaredoxin"/>
    <property type="match status" value="1"/>
</dbReference>
<dbReference type="EMBL" id="PZKL01000045">
    <property type="protein sequence ID" value="PTH79134.1"/>
    <property type="molecule type" value="Genomic_DNA"/>
</dbReference>
<gene>
    <name evidence="8" type="ORF">DAA48_22140</name>
</gene>
<reference evidence="8 9" key="1">
    <citation type="submission" date="2018-03" db="EMBL/GenBank/DDBJ databases">
        <title>Aeromonas veronii whole genome sequencing and analysis.</title>
        <authorList>
            <person name="Xie H."/>
            <person name="Liu T."/>
            <person name="Wang K."/>
        </authorList>
    </citation>
    <scope>NUCLEOTIDE SEQUENCE [LARGE SCALE GENOMIC DNA]</scope>
    <source>
        <strain evidence="8 9">XH.VA.1</strain>
    </source>
</reference>
<evidence type="ECO:0000256" key="1">
    <source>
        <dbReference type="ARBA" id="ARBA00005791"/>
    </source>
</evidence>
<dbReference type="InterPro" id="IPR036249">
    <property type="entry name" value="Thioredoxin-like_sf"/>
</dbReference>
<dbReference type="InterPro" id="IPR001853">
    <property type="entry name" value="DSBA-like_thioredoxin_dom"/>
</dbReference>
<comment type="caution">
    <text evidence="8">The sequence shown here is derived from an EMBL/GenBank/DDBJ whole genome shotgun (WGS) entry which is preliminary data.</text>
</comment>
<dbReference type="AlphaFoldDB" id="A0A2T4MX79"/>
<evidence type="ECO:0000256" key="3">
    <source>
        <dbReference type="ARBA" id="ARBA00022729"/>
    </source>
</evidence>
<feature type="chain" id="PRO_5016265615" description="Thiol:disulfide interchange protein DsbA" evidence="6">
    <location>
        <begin position="34"/>
        <end position="242"/>
    </location>
</feature>
<evidence type="ECO:0000259" key="7">
    <source>
        <dbReference type="Pfam" id="PF01323"/>
    </source>
</evidence>
<evidence type="ECO:0000256" key="4">
    <source>
        <dbReference type="ARBA" id="ARBA00023157"/>
    </source>
</evidence>
<dbReference type="InterPro" id="IPR023205">
    <property type="entry name" value="DsbA/DsbL"/>
</dbReference>
<dbReference type="SUPFAM" id="SSF52833">
    <property type="entry name" value="Thioredoxin-like"/>
    <property type="match status" value="1"/>
</dbReference>
<organism evidence="8 9">
    <name type="scientific">Aeromonas veronii</name>
    <dbReference type="NCBI Taxonomy" id="654"/>
    <lineage>
        <taxon>Bacteria</taxon>
        <taxon>Pseudomonadati</taxon>
        <taxon>Pseudomonadota</taxon>
        <taxon>Gammaproteobacteria</taxon>
        <taxon>Aeromonadales</taxon>
        <taxon>Aeromonadaceae</taxon>
        <taxon>Aeromonas</taxon>
    </lineage>
</organism>
<keyword evidence="5" id="KW-0676">Redox-active center</keyword>
<keyword evidence="3 6" id="KW-0732">Signal</keyword>